<accession>A0A0A9H871</accession>
<reference evidence="1" key="1">
    <citation type="submission" date="2014-09" db="EMBL/GenBank/DDBJ databases">
        <authorList>
            <person name="Magalhaes I.L.F."/>
            <person name="Oliveira U."/>
            <person name="Santos F.R."/>
            <person name="Vidigal T.H.D.A."/>
            <person name="Brescovit A.D."/>
            <person name="Santos A.J."/>
        </authorList>
    </citation>
    <scope>NUCLEOTIDE SEQUENCE</scope>
    <source>
        <tissue evidence="1">Shoot tissue taken approximately 20 cm above the soil surface</tissue>
    </source>
</reference>
<sequence length="72" mass="8543">MCISIYECETIIRTFKMRLIEKVHSMNQDSYISLPIGCFMNNDLYPFTKHLSYISLPLWHQAPKRENNMSSI</sequence>
<evidence type="ECO:0000313" key="1">
    <source>
        <dbReference type="EMBL" id="JAE33405.1"/>
    </source>
</evidence>
<dbReference type="AlphaFoldDB" id="A0A0A9H871"/>
<proteinExistence type="predicted"/>
<name>A0A0A9H871_ARUDO</name>
<organism evidence="1">
    <name type="scientific">Arundo donax</name>
    <name type="common">Giant reed</name>
    <name type="synonym">Donax arundinaceus</name>
    <dbReference type="NCBI Taxonomy" id="35708"/>
    <lineage>
        <taxon>Eukaryota</taxon>
        <taxon>Viridiplantae</taxon>
        <taxon>Streptophyta</taxon>
        <taxon>Embryophyta</taxon>
        <taxon>Tracheophyta</taxon>
        <taxon>Spermatophyta</taxon>
        <taxon>Magnoliopsida</taxon>
        <taxon>Liliopsida</taxon>
        <taxon>Poales</taxon>
        <taxon>Poaceae</taxon>
        <taxon>PACMAD clade</taxon>
        <taxon>Arundinoideae</taxon>
        <taxon>Arundineae</taxon>
        <taxon>Arundo</taxon>
    </lineage>
</organism>
<protein>
    <submittedName>
        <fullName evidence="1">Uncharacterized protein</fullName>
    </submittedName>
</protein>
<reference evidence="1" key="2">
    <citation type="journal article" date="2015" name="Data Brief">
        <title>Shoot transcriptome of the giant reed, Arundo donax.</title>
        <authorList>
            <person name="Barrero R.A."/>
            <person name="Guerrero F.D."/>
            <person name="Moolhuijzen P."/>
            <person name="Goolsby J.A."/>
            <person name="Tidwell J."/>
            <person name="Bellgard S.E."/>
            <person name="Bellgard M.I."/>
        </authorList>
    </citation>
    <scope>NUCLEOTIDE SEQUENCE</scope>
    <source>
        <tissue evidence="1">Shoot tissue taken approximately 20 cm above the soil surface</tissue>
    </source>
</reference>
<dbReference type="EMBL" id="GBRH01164491">
    <property type="protein sequence ID" value="JAE33405.1"/>
    <property type="molecule type" value="Transcribed_RNA"/>
</dbReference>